<feature type="domain" description="Disease resistance protein At4g27190-like leucine-rich repeats" evidence="2">
    <location>
        <begin position="579"/>
        <end position="680"/>
    </location>
</feature>
<dbReference type="Proteomes" id="UP000323597">
    <property type="component" value="Chromosome D11"/>
</dbReference>
<accession>A0A5D2T087</accession>
<dbReference type="PANTHER" id="PTHR33463:SF192">
    <property type="entry name" value="DISEASE RESISTANCE PROTEIN RPS2-LIKE"/>
    <property type="match status" value="1"/>
</dbReference>
<sequence>MIQYIFKDNDDVDKIEFQLEILELQGLPKLISFCSKNEGSTSTSPQETTLFKQKTQFPKLKELVLSSISIERIWLPQGFCSTQNLTTLIIEGCANLKHVLSDSMVEYLQQLECLEISECKSINEIISKEKIIKEAFRNRYLICFPRLNSLKLKGHQNLIGFCHEDYTVEFPTLKILEIENCPQLKGFIHNSTSKEILTDVVLFNNKVAFPNLEKITISHLRKAKRIWYNQLHTSSFSMLKELTVKDCDALLNIFPHFLLRAFQRLEKLIVIDCASVEEVFQLQAQGLDVEEKYTVDSQLKEVNLVCLPKLKHVWTKYHMRNISFESLRQVCIQECWSLKTLFPFSIAKDLQQLERLTIDNCGLEEIVSKNVEGSDEQEICFAFNQLSFLMLWHLPYLKCFNPGMHRTTWPALKQLRISGCWRIKIFGHEKSQIRHPLFLIEKVIPQLEEVSFSHDDIAMISDGQFEADLFCNVKFLRISCYFDVSVVFPISFLRRFYNLERLDVVSCHFKELASFESDACEDKDLIITIPKIKKLKLDMVDNIRHLWKQDSPLDHICASLECLQLWQCDNLINLGLSLSFFETLTILDVWKCNGMSELITSFKVQSLVCLVTMRIRECEMMREVVASDDDETSYEIVFRALKHLELHCLQRLLTFCSGNYTLRFPSLEQITLSQCPRMKNFNQGELTTPKLHKVQLTETDFKGRWAGDLDSTVEQLYKEQVGYLGLKHLKFSEFPKLIDLWSRNPQEMLNFATLEFLEVCDTNNLRCIFNLSTAFSLRQLRQMEIKRCSNLEQVIKEEGSITMVEEAITESCKINSIFPRLQSIIVESCPDMTSFYLGSKGLECPSVVEIKVVDCLNMTTFVSTFSRDEDKEAIIGDEVVNVATFFSNKVGFPGLEKVTISYLRNVKRIWYKQLDSKSFSNLKELKAEHCYALLNIFPHFYLGNFLSSEKLTVTDCASLEEVFQPQVQGLDLEEACFVTSKLRQVKLFRLPKLKHVWNKDPDENTSFENLQEIHVQDCWNLKTLFPFSTVTDLQKLRSLIVSGCGVEEIVSKNVEGSNQHEILFEFNQLSFLALWDLPNLVCFYPGMHNIMCPMLKRLTTSWPMKFKVSGNVVSQLLPIGKIIPQLEHISLTTDDIAMITGGQFAVDLFSHIKVLQITEYLNDSAVVPLHFFQRFSNLEKLKMVGCSFKELSPYEGDVSEERDVAMLLPRINELTLVGVDKMTHLWKQGSPFHHICANLETLQVYECGSLISLSCASSSFQNLTTLDVWICEEMVELITSSKAQCLDQLVTLKIGGCEMMREVIASDGDEATYHEIIFKELKCLGLYDLQNLKSFCSGNYTLKFPALDDLTVINCPAMENFCNGGLSTPKLQQVLTGWEVRRRTWDLNATIEQFK</sequence>
<dbReference type="PANTHER" id="PTHR33463">
    <property type="entry name" value="NB-ARC DOMAIN-CONTAINING PROTEIN-RELATED"/>
    <property type="match status" value="1"/>
</dbReference>
<evidence type="ECO:0000313" key="3">
    <source>
        <dbReference type="EMBL" id="TYI58599.1"/>
    </source>
</evidence>
<feature type="domain" description="Disease resistance protein At4g27190-like leucine-rich repeats" evidence="2">
    <location>
        <begin position="60"/>
        <end position="194"/>
    </location>
</feature>
<dbReference type="InterPro" id="IPR032675">
    <property type="entry name" value="LRR_dom_sf"/>
</dbReference>
<evidence type="ECO:0000259" key="2">
    <source>
        <dbReference type="Pfam" id="PF23247"/>
    </source>
</evidence>
<dbReference type="Pfam" id="PF23247">
    <property type="entry name" value="LRR_RPS2"/>
    <property type="match status" value="8"/>
</dbReference>
<feature type="domain" description="Disease resistance protein At4g27190-like leucine-rich repeats" evidence="2">
    <location>
        <begin position="722"/>
        <end position="788"/>
    </location>
</feature>
<evidence type="ECO:0000313" key="4">
    <source>
        <dbReference type="Proteomes" id="UP000323597"/>
    </source>
</evidence>
<keyword evidence="4" id="KW-1185">Reference proteome</keyword>
<feature type="domain" description="Disease resistance protein At4g27190-like leucine-rich repeats" evidence="2">
    <location>
        <begin position="447"/>
        <end position="574"/>
    </location>
</feature>
<dbReference type="EMBL" id="CM017659">
    <property type="protein sequence ID" value="TYI58599.1"/>
    <property type="molecule type" value="Genomic_DNA"/>
</dbReference>
<evidence type="ECO:0000256" key="1">
    <source>
        <dbReference type="ARBA" id="ARBA00022821"/>
    </source>
</evidence>
<dbReference type="SUPFAM" id="SSF52058">
    <property type="entry name" value="L domain-like"/>
    <property type="match status" value="3"/>
</dbReference>
<dbReference type="InterPro" id="IPR057135">
    <property type="entry name" value="At4g27190-like_LRR"/>
</dbReference>
<dbReference type="InterPro" id="IPR050905">
    <property type="entry name" value="Plant_NBS-LRR"/>
</dbReference>
<feature type="domain" description="Disease resistance protein At4g27190-like leucine-rich repeats" evidence="2">
    <location>
        <begin position="212"/>
        <end position="362"/>
    </location>
</feature>
<gene>
    <name evidence="3" type="ORF">E1A91_D11G371300v1</name>
</gene>
<reference evidence="3 4" key="1">
    <citation type="submission" date="2019-07" db="EMBL/GenBank/DDBJ databases">
        <title>WGS assembly of Gossypium mustelinum.</title>
        <authorList>
            <person name="Chen Z.J."/>
            <person name="Sreedasyam A."/>
            <person name="Ando A."/>
            <person name="Song Q."/>
            <person name="De L."/>
            <person name="Hulse-Kemp A."/>
            <person name="Ding M."/>
            <person name="Ye W."/>
            <person name="Kirkbride R."/>
            <person name="Jenkins J."/>
            <person name="Plott C."/>
            <person name="Lovell J."/>
            <person name="Lin Y.-M."/>
            <person name="Vaughn R."/>
            <person name="Liu B."/>
            <person name="Li W."/>
            <person name="Simpson S."/>
            <person name="Scheffler B."/>
            <person name="Saski C."/>
            <person name="Grover C."/>
            <person name="Hu G."/>
            <person name="Conover J."/>
            <person name="Carlson J."/>
            <person name="Shu S."/>
            <person name="Boston L."/>
            <person name="Williams M."/>
            <person name="Peterson D."/>
            <person name="Mcgee K."/>
            <person name="Jones D."/>
            <person name="Wendel J."/>
            <person name="Stelly D."/>
            <person name="Grimwood J."/>
            <person name="Schmutz J."/>
        </authorList>
    </citation>
    <scope>NUCLEOTIDE SEQUENCE [LARGE SCALE GENOMIC DNA]</scope>
    <source>
        <strain evidence="3">1408120.09</strain>
    </source>
</reference>
<organism evidence="3 4">
    <name type="scientific">Gossypium mustelinum</name>
    <name type="common">Cotton</name>
    <name type="synonym">Gossypium caicoense</name>
    <dbReference type="NCBI Taxonomy" id="34275"/>
    <lineage>
        <taxon>Eukaryota</taxon>
        <taxon>Viridiplantae</taxon>
        <taxon>Streptophyta</taxon>
        <taxon>Embryophyta</taxon>
        <taxon>Tracheophyta</taxon>
        <taxon>Spermatophyta</taxon>
        <taxon>Magnoliopsida</taxon>
        <taxon>eudicotyledons</taxon>
        <taxon>Gunneridae</taxon>
        <taxon>Pentapetalae</taxon>
        <taxon>rosids</taxon>
        <taxon>malvids</taxon>
        <taxon>Malvales</taxon>
        <taxon>Malvaceae</taxon>
        <taxon>Malvoideae</taxon>
        <taxon>Gossypium</taxon>
    </lineage>
</organism>
<proteinExistence type="predicted"/>
<name>A0A5D2T087_GOSMU</name>
<dbReference type="SUPFAM" id="SSF52047">
    <property type="entry name" value="RNI-like"/>
    <property type="match status" value="1"/>
</dbReference>
<protein>
    <recommendedName>
        <fullName evidence="2">Disease resistance protein At4g27190-like leucine-rich repeats domain-containing protein</fullName>
    </recommendedName>
</protein>
<dbReference type="Gene3D" id="3.80.10.10">
    <property type="entry name" value="Ribonuclease Inhibitor"/>
    <property type="match status" value="5"/>
</dbReference>
<keyword evidence="1" id="KW-0611">Plant defense</keyword>
<feature type="domain" description="Disease resistance protein At4g27190-like leucine-rich repeats" evidence="2">
    <location>
        <begin position="1255"/>
        <end position="1360"/>
    </location>
</feature>
<feature type="domain" description="Disease resistance protein At4g27190-like leucine-rich repeats" evidence="2">
    <location>
        <begin position="1126"/>
        <end position="1254"/>
    </location>
</feature>
<feature type="domain" description="Disease resistance protein At4g27190-like leucine-rich repeats" evidence="2">
    <location>
        <begin position="897"/>
        <end position="1045"/>
    </location>
</feature>